<dbReference type="AlphaFoldDB" id="A0A6P1TQY8"/>
<organism evidence="5 6">
    <name type="scientific">Anaerocolumna sedimenticola</name>
    <dbReference type="NCBI Taxonomy" id="2696063"/>
    <lineage>
        <taxon>Bacteria</taxon>
        <taxon>Bacillati</taxon>
        <taxon>Bacillota</taxon>
        <taxon>Clostridia</taxon>
        <taxon>Lachnospirales</taxon>
        <taxon>Lachnospiraceae</taxon>
        <taxon>Anaerocolumna</taxon>
    </lineage>
</organism>
<gene>
    <name evidence="5" type="ORF">Ana3638_08225</name>
</gene>
<dbReference type="Gene3D" id="1.10.4040.10">
    <property type="entry name" value="Penicillinase repressor domain"/>
    <property type="match status" value="1"/>
</dbReference>
<dbReference type="EMBL" id="CP048000">
    <property type="protein sequence ID" value="QHQ63680.1"/>
    <property type="molecule type" value="Genomic_DNA"/>
</dbReference>
<dbReference type="KEGG" id="anr:Ana3638_08225"/>
<dbReference type="InterPro" id="IPR036390">
    <property type="entry name" value="WH_DNA-bd_sf"/>
</dbReference>
<comment type="similarity">
    <text evidence="1">Belongs to the BlaI transcriptional regulatory family.</text>
</comment>
<evidence type="ECO:0000256" key="1">
    <source>
        <dbReference type="ARBA" id="ARBA00011046"/>
    </source>
</evidence>
<dbReference type="SUPFAM" id="SSF46785">
    <property type="entry name" value="Winged helix' DNA-binding domain"/>
    <property type="match status" value="1"/>
</dbReference>
<dbReference type="Pfam" id="PF03965">
    <property type="entry name" value="Penicillinase_R"/>
    <property type="match status" value="1"/>
</dbReference>
<dbReference type="Gene3D" id="1.10.10.10">
    <property type="entry name" value="Winged helix-like DNA-binding domain superfamily/Winged helix DNA-binding domain"/>
    <property type="match status" value="1"/>
</dbReference>
<evidence type="ECO:0000256" key="2">
    <source>
        <dbReference type="ARBA" id="ARBA00023015"/>
    </source>
</evidence>
<sequence length="141" mass="16409">MNNNIRQSEKSPAETSVSLTKLPETEFEVMSAVWKNTPPITTAMLMNQLGNEKGWKLQTLITLLNRLTERGFLHSEKTGKERTYYPCIKQEDYIQYETNLFVERYHANSLFQLVSAFTGNNKLSKAEIDELNTWLKNQEEE</sequence>
<proteinExistence type="inferred from homology"/>
<accession>A0A6P1TQY8</accession>
<keyword evidence="4" id="KW-0804">Transcription</keyword>
<dbReference type="Proteomes" id="UP000464314">
    <property type="component" value="Chromosome"/>
</dbReference>
<evidence type="ECO:0000313" key="5">
    <source>
        <dbReference type="EMBL" id="QHQ63680.1"/>
    </source>
</evidence>
<keyword evidence="2" id="KW-0805">Transcription regulation</keyword>
<dbReference type="PIRSF" id="PIRSF019455">
    <property type="entry name" value="CopR_AtkY"/>
    <property type="match status" value="1"/>
</dbReference>
<protein>
    <submittedName>
        <fullName evidence="5">BlaI/MecI/CopY family transcriptional regulator</fullName>
    </submittedName>
</protein>
<dbReference type="GO" id="GO:0045892">
    <property type="term" value="P:negative regulation of DNA-templated transcription"/>
    <property type="evidence" value="ECO:0007669"/>
    <property type="project" value="InterPro"/>
</dbReference>
<dbReference type="InterPro" id="IPR036388">
    <property type="entry name" value="WH-like_DNA-bd_sf"/>
</dbReference>
<evidence type="ECO:0000313" key="6">
    <source>
        <dbReference type="Proteomes" id="UP000464314"/>
    </source>
</evidence>
<name>A0A6P1TQY8_9FIRM</name>
<dbReference type="GO" id="GO:0003677">
    <property type="term" value="F:DNA binding"/>
    <property type="evidence" value="ECO:0007669"/>
    <property type="project" value="UniProtKB-KW"/>
</dbReference>
<dbReference type="InterPro" id="IPR005650">
    <property type="entry name" value="BlaI_family"/>
</dbReference>
<evidence type="ECO:0000256" key="4">
    <source>
        <dbReference type="ARBA" id="ARBA00023163"/>
    </source>
</evidence>
<evidence type="ECO:0000256" key="3">
    <source>
        <dbReference type="ARBA" id="ARBA00023125"/>
    </source>
</evidence>
<keyword evidence="6" id="KW-1185">Reference proteome</keyword>
<reference evidence="5 6" key="1">
    <citation type="submission" date="2020-01" db="EMBL/GenBank/DDBJ databases">
        <title>Genome analysis of Anaerocolumna sp. CBA3638.</title>
        <authorList>
            <person name="Kim J."/>
            <person name="Roh S.W."/>
        </authorList>
    </citation>
    <scope>NUCLEOTIDE SEQUENCE [LARGE SCALE GENOMIC DNA]</scope>
    <source>
        <strain evidence="5 6">CBA3638</strain>
    </source>
</reference>
<keyword evidence="3" id="KW-0238">DNA-binding</keyword>